<dbReference type="EMBL" id="VIFM01000006">
    <property type="protein sequence ID" value="TQF17555.1"/>
    <property type="molecule type" value="Genomic_DNA"/>
</dbReference>
<dbReference type="SUPFAM" id="SSF50985">
    <property type="entry name" value="RCC1/BLIP-II"/>
    <property type="match status" value="1"/>
</dbReference>
<dbReference type="AlphaFoldDB" id="A0A540X8C7"/>
<dbReference type="PROSITE" id="PS50012">
    <property type="entry name" value="RCC1_3"/>
    <property type="match status" value="3"/>
</dbReference>
<keyword evidence="1" id="KW-0677">Repeat</keyword>
<accession>A0A540X8C7</accession>
<dbReference type="PRINTS" id="PR00633">
    <property type="entry name" value="RCCNDNSATION"/>
</dbReference>
<dbReference type="InterPro" id="IPR051210">
    <property type="entry name" value="Ub_ligase/GEF_domain"/>
</dbReference>
<evidence type="ECO:0000313" key="2">
    <source>
        <dbReference type="EMBL" id="TQF17555.1"/>
    </source>
</evidence>
<reference evidence="2 3" key="1">
    <citation type="submission" date="2019-06" db="EMBL/GenBank/DDBJ databases">
        <authorList>
            <person name="Livingstone P."/>
            <person name="Whitworth D."/>
        </authorList>
    </citation>
    <scope>NUCLEOTIDE SEQUENCE [LARGE SCALE GENOMIC DNA]</scope>
    <source>
        <strain evidence="2 3">AM401</strain>
    </source>
</reference>
<name>A0A540X8C7_9BACT</name>
<proteinExistence type="predicted"/>
<keyword evidence="3" id="KW-1185">Reference proteome</keyword>
<dbReference type="InterPro" id="IPR000408">
    <property type="entry name" value="Reg_chr_condens"/>
</dbReference>
<dbReference type="Pfam" id="PF00415">
    <property type="entry name" value="RCC1"/>
    <property type="match status" value="2"/>
</dbReference>
<dbReference type="PANTHER" id="PTHR22870:SF408">
    <property type="entry name" value="OS09G0560450 PROTEIN"/>
    <property type="match status" value="1"/>
</dbReference>
<dbReference type="Proteomes" id="UP000315369">
    <property type="component" value="Unassembled WGS sequence"/>
</dbReference>
<evidence type="ECO:0000313" key="3">
    <source>
        <dbReference type="Proteomes" id="UP000315369"/>
    </source>
</evidence>
<comment type="caution">
    <text evidence="2">The sequence shown here is derived from an EMBL/GenBank/DDBJ whole genome shotgun (WGS) entry which is preliminary data.</text>
</comment>
<dbReference type="PANTHER" id="PTHR22870">
    <property type="entry name" value="REGULATOR OF CHROMOSOME CONDENSATION"/>
    <property type="match status" value="1"/>
</dbReference>
<dbReference type="Gene3D" id="2.130.10.30">
    <property type="entry name" value="Regulator of chromosome condensation 1/beta-lactamase-inhibitor protein II"/>
    <property type="match status" value="1"/>
</dbReference>
<gene>
    <name evidence="2" type="ORF">FJV41_02810</name>
</gene>
<evidence type="ECO:0000256" key="1">
    <source>
        <dbReference type="ARBA" id="ARBA00022737"/>
    </source>
</evidence>
<dbReference type="InterPro" id="IPR009091">
    <property type="entry name" value="RCC1/BLIP-II"/>
</dbReference>
<evidence type="ECO:0008006" key="4">
    <source>
        <dbReference type="Google" id="ProtNLM"/>
    </source>
</evidence>
<dbReference type="OrthoDB" id="5526726at2"/>
<protein>
    <recommendedName>
        <fullName evidence="4">RCC1 repeat-containing protein</fullName>
    </recommendedName>
</protein>
<sequence>MRLADVGGKLAEQRRAPALLDGLLLLRRQADAQLLQLEPLFRDAVQTEEASLAGRRHGRGSQPLRRWLEQAGATDPRELEGVLAVFDGVAELRGHGGVPSLKRFPHSVPQTTPSRGDRVPVVSEVGWVIRCVPCRPRDGGNHEPWHPRKLRRFELGSVRAAEGFARQGTVLGGRNHSLALRSDGTVWAWGDNTQGQLGVSTPAFSRTPPQVPGLFGITAIDGGDGHTLALKTGGTVWSFGANDTGQLGDGSLGVRRTSPVQVQGLFGMVSISAGAQHSLAVKSDGVVWGWGDNSQGALGNGMSSIRLRPVRVF</sequence>
<dbReference type="PROSITE" id="PS00626">
    <property type="entry name" value="RCC1_2"/>
    <property type="match status" value="1"/>
</dbReference>
<organism evidence="2 3">
    <name type="scientific">Myxococcus llanfairpwllgwyngyllgogerychwyrndrobwllllantysiliogogogochensis</name>
    <dbReference type="NCBI Taxonomy" id="2590453"/>
    <lineage>
        <taxon>Bacteria</taxon>
        <taxon>Pseudomonadati</taxon>
        <taxon>Myxococcota</taxon>
        <taxon>Myxococcia</taxon>
        <taxon>Myxococcales</taxon>
        <taxon>Cystobacterineae</taxon>
        <taxon>Myxococcaceae</taxon>
        <taxon>Myxococcus</taxon>
    </lineage>
</organism>